<dbReference type="SUPFAM" id="SSF47384">
    <property type="entry name" value="Homodimeric domain of signal transducing histidine kinase"/>
    <property type="match status" value="1"/>
</dbReference>
<dbReference type="Proteomes" id="UP000289784">
    <property type="component" value="Unassembled WGS sequence"/>
</dbReference>
<dbReference type="SMART" id="SM00387">
    <property type="entry name" value="HATPase_c"/>
    <property type="match status" value="1"/>
</dbReference>
<dbReference type="Gene3D" id="1.10.287.130">
    <property type="match status" value="1"/>
</dbReference>
<keyword evidence="7" id="KW-0418">Kinase</keyword>
<evidence type="ECO:0000313" key="7">
    <source>
        <dbReference type="EMBL" id="RXQ99904.1"/>
    </source>
</evidence>
<evidence type="ECO:0000256" key="4">
    <source>
        <dbReference type="PROSITE-ProRule" id="PRU00169"/>
    </source>
</evidence>
<dbReference type="EMBL" id="SAWZ01000013">
    <property type="protein sequence ID" value="RXQ99904.1"/>
    <property type="molecule type" value="Genomic_DNA"/>
</dbReference>
<evidence type="ECO:0000256" key="3">
    <source>
        <dbReference type="ARBA" id="ARBA00022553"/>
    </source>
</evidence>
<keyword evidence="8" id="KW-1185">Reference proteome</keyword>
<dbReference type="PRINTS" id="PR00344">
    <property type="entry name" value="BCTRLSENSOR"/>
</dbReference>
<proteinExistence type="predicted"/>
<dbReference type="InterPro" id="IPR035965">
    <property type="entry name" value="PAS-like_dom_sf"/>
</dbReference>
<dbReference type="PROSITE" id="PS50109">
    <property type="entry name" value="HIS_KIN"/>
    <property type="match status" value="1"/>
</dbReference>
<dbReference type="SUPFAM" id="SSF55874">
    <property type="entry name" value="ATPase domain of HSP90 chaperone/DNA topoisomerase II/histidine kinase"/>
    <property type="match status" value="1"/>
</dbReference>
<feature type="modified residue" description="4-aspartylphosphate" evidence="4">
    <location>
        <position position="576"/>
    </location>
</feature>
<dbReference type="Pfam" id="PF02518">
    <property type="entry name" value="HATPase_c"/>
    <property type="match status" value="1"/>
</dbReference>
<dbReference type="InterPro" id="IPR036097">
    <property type="entry name" value="HisK_dim/P_sf"/>
</dbReference>
<dbReference type="Gene3D" id="3.40.50.2300">
    <property type="match status" value="2"/>
</dbReference>
<dbReference type="Gene3D" id="3.30.450.20">
    <property type="entry name" value="PAS domain"/>
    <property type="match status" value="1"/>
</dbReference>
<dbReference type="InterPro" id="IPR001789">
    <property type="entry name" value="Sig_transdc_resp-reg_receiver"/>
</dbReference>
<dbReference type="AlphaFoldDB" id="A0A4Q1JR96"/>
<protein>
    <recommendedName>
        <fullName evidence="2">histidine kinase</fullName>
        <ecNumber evidence="2">2.7.13.3</ecNumber>
    </recommendedName>
</protein>
<dbReference type="InterPro" id="IPR003594">
    <property type="entry name" value="HATPase_dom"/>
</dbReference>
<dbReference type="Gene3D" id="3.30.565.10">
    <property type="entry name" value="Histidine kinase-like ATPase, C-terminal domain"/>
    <property type="match status" value="1"/>
</dbReference>
<evidence type="ECO:0000256" key="1">
    <source>
        <dbReference type="ARBA" id="ARBA00000085"/>
    </source>
</evidence>
<dbReference type="Gene3D" id="6.10.250.690">
    <property type="match status" value="1"/>
</dbReference>
<dbReference type="PANTHER" id="PTHR43065">
    <property type="entry name" value="SENSOR HISTIDINE KINASE"/>
    <property type="match status" value="1"/>
</dbReference>
<dbReference type="SMART" id="SM00388">
    <property type="entry name" value="HisKA"/>
    <property type="match status" value="1"/>
</dbReference>
<dbReference type="Pfam" id="PF00072">
    <property type="entry name" value="Response_reg"/>
    <property type="match status" value="2"/>
</dbReference>
<evidence type="ECO:0000259" key="5">
    <source>
        <dbReference type="PROSITE" id="PS50109"/>
    </source>
</evidence>
<evidence type="ECO:0000313" key="8">
    <source>
        <dbReference type="Proteomes" id="UP000289784"/>
    </source>
</evidence>
<dbReference type="InterPro" id="IPR005467">
    <property type="entry name" value="His_kinase_dom"/>
</dbReference>
<dbReference type="GO" id="GO:0000155">
    <property type="term" value="F:phosphorelay sensor kinase activity"/>
    <property type="evidence" value="ECO:0007669"/>
    <property type="project" value="InterPro"/>
</dbReference>
<sequence>MAERILVVDDNAATRYSVRRVLEHYAYQVQEAETASQGLALIHDGDFDVVVLDVNLPDYSGFELVRKLRDDPLHRRLPVVHVSAASMQVGDMVTGLEAGADAYLVHPVDPGVLIATLRTLLRARSAEEALVKSESRMREIFSNLAAPIAVLDAQLRVVEANPAFGRAFSLAGTRDLRLSEYLLHGQDAAVQAMQDAIGANRRWAGVLVTATGREVEWRLTPHTQAGQSILFMQDITEQRDRERLQKKKLDLATGQLEQEIAQRRQSESQLVQAQKMDALGQLTGGIAHDFNNQLTSIVAGIDIIEASLKSGRLDRMERFIDIVRRASLGAAALTQRLLAFGRRQALAPTDFNVHEHVLSLEEMLRRTIGEKVELTLKTGISPAIARADVNQFENVVLNLVLNARDAMPEGGHILIDSGVVELYGDRELADGAYARLVVTDTGAGMSESVIEKAFEPFFTTKPTGQGTGLGLSMAYGFARQSGGTIGITSQLGRGTQVELMLPLGQEARQAVRQDLPDSLPDGDQQRILLVDDNVLLREVTQDMLVAAGYVVSAVADAELALALLDGPEPFDLLVTDVGLPRISGRELADKVRVAKPEMPVLFITGYAADSFDQPFTLDDRTALLPKPFSMLELLGKVDALLKTAQASFAEAR</sequence>
<dbReference type="PANTHER" id="PTHR43065:SF42">
    <property type="entry name" value="TWO-COMPONENT SENSOR PPRA"/>
    <property type="match status" value="1"/>
</dbReference>
<gene>
    <name evidence="7" type="ORF">EPA99_17420</name>
</gene>
<dbReference type="SUPFAM" id="SSF55785">
    <property type="entry name" value="PYP-like sensor domain (PAS domain)"/>
    <property type="match status" value="1"/>
</dbReference>
<feature type="domain" description="Response regulatory" evidence="6">
    <location>
        <begin position="526"/>
        <end position="641"/>
    </location>
</feature>
<dbReference type="InterPro" id="IPR013656">
    <property type="entry name" value="PAS_4"/>
</dbReference>
<feature type="domain" description="Histidine kinase" evidence="5">
    <location>
        <begin position="285"/>
        <end position="505"/>
    </location>
</feature>
<organism evidence="7 8">
    <name type="scientific">Pseudoxanthomonas composti</name>
    <dbReference type="NCBI Taxonomy" id="2137479"/>
    <lineage>
        <taxon>Bacteria</taxon>
        <taxon>Pseudomonadati</taxon>
        <taxon>Pseudomonadota</taxon>
        <taxon>Gammaproteobacteria</taxon>
        <taxon>Lysobacterales</taxon>
        <taxon>Lysobacteraceae</taxon>
        <taxon>Pseudoxanthomonas</taxon>
    </lineage>
</organism>
<evidence type="ECO:0000259" key="6">
    <source>
        <dbReference type="PROSITE" id="PS50110"/>
    </source>
</evidence>
<keyword evidence="7" id="KW-0808">Transferase</keyword>
<dbReference type="SUPFAM" id="SSF52172">
    <property type="entry name" value="CheY-like"/>
    <property type="match status" value="2"/>
</dbReference>
<accession>A0A4Q1JR96</accession>
<dbReference type="RefSeq" id="WP_129472531.1">
    <property type="nucleotide sequence ID" value="NZ_SAWZ01000013.1"/>
</dbReference>
<reference evidence="7 8" key="1">
    <citation type="submission" date="2019-01" db="EMBL/GenBank/DDBJ databases">
        <title>Pseudoxanthomonas composti sp. nov., isolated from compost.</title>
        <authorList>
            <person name="Yang G."/>
        </authorList>
    </citation>
    <scope>NUCLEOTIDE SEQUENCE [LARGE SCALE GENOMIC DNA]</scope>
    <source>
        <strain evidence="7 8">GSS15</strain>
    </source>
</reference>
<dbReference type="Pfam" id="PF08448">
    <property type="entry name" value="PAS_4"/>
    <property type="match status" value="1"/>
</dbReference>
<dbReference type="SMART" id="SM00448">
    <property type="entry name" value="REC"/>
    <property type="match status" value="2"/>
</dbReference>
<dbReference type="InterPro" id="IPR036890">
    <property type="entry name" value="HATPase_C_sf"/>
</dbReference>
<dbReference type="InterPro" id="IPR004358">
    <property type="entry name" value="Sig_transdc_His_kin-like_C"/>
</dbReference>
<feature type="domain" description="Response regulatory" evidence="6">
    <location>
        <begin position="4"/>
        <end position="121"/>
    </location>
</feature>
<dbReference type="PROSITE" id="PS50110">
    <property type="entry name" value="RESPONSE_REGULATORY"/>
    <property type="match status" value="2"/>
</dbReference>
<keyword evidence="3 4" id="KW-0597">Phosphoprotein</keyword>
<feature type="modified residue" description="4-aspartylphosphate" evidence="4">
    <location>
        <position position="53"/>
    </location>
</feature>
<dbReference type="CDD" id="cd00082">
    <property type="entry name" value="HisKA"/>
    <property type="match status" value="1"/>
</dbReference>
<dbReference type="InterPro" id="IPR011006">
    <property type="entry name" value="CheY-like_superfamily"/>
</dbReference>
<comment type="catalytic activity">
    <reaction evidence="1">
        <text>ATP + protein L-histidine = ADP + protein N-phospho-L-histidine.</text>
        <dbReference type="EC" id="2.7.13.3"/>
    </reaction>
</comment>
<dbReference type="InterPro" id="IPR003661">
    <property type="entry name" value="HisK_dim/P_dom"/>
</dbReference>
<name>A0A4Q1JR96_9GAMM</name>
<dbReference type="EC" id="2.7.13.3" evidence="2"/>
<comment type="caution">
    <text evidence="7">The sequence shown here is derived from an EMBL/GenBank/DDBJ whole genome shotgun (WGS) entry which is preliminary data.</text>
</comment>
<evidence type="ECO:0000256" key="2">
    <source>
        <dbReference type="ARBA" id="ARBA00012438"/>
    </source>
</evidence>
<dbReference type="OrthoDB" id="9770473at2"/>